<dbReference type="InterPro" id="IPR002941">
    <property type="entry name" value="DNA_methylase_N4/N6"/>
</dbReference>
<keyword evidence="8" id="KW-1185">Reference proteome</keyword>
<dbReference type="GO" id="GO:0032259">
    <property type="term" value="P:methylation"/>
    <property type="evidence" value="ECO:0007669"/>
    <property type="project" value="UniProtKB-KW"/>
</dbReference>
<dbReference type="RefSeq" id="WP_085107829.1">
    <property type="nucleotide sequence ID" value="NZ_FXAC01000015.1"/>
</dbReference>
<evidence type="ECO:0000256" key="2">
    <source>
        <dbReference type="ARBA" id="ARBA00022603"/>
    </source>
</evidence>
<evidence type="ECO:0000256" key="1">
    <source>
        <dbReference type="ARBA" id="ARBA00006594"/>
    </source>
</evidence>
<dbReference type="InterPro" id="IPR029063">
    <property type="entry name" value="SAM-dependent_MTases_sf"/>
</dbReference>
<dbReference type="GO" id="GO:0003677">
    <property type="term" value="F:DNA binding"/>
    <property type="evidence" value="ECO:0007669"/>
    <property type="project" value="InterPro"/>
</dbReference>
<dbReference type="SUPFAM" id="SSF53335">
    <property type="entry name" value="S-adenosyl-L-methionine-dependent methyltransferases"/>
    <property type="match status" value="1"/>
</dbReference>
<name>A0A1X7DUQ0_9MICC</name>
<dbReference type="InterPro" id="IPR002295">
    <property type="entry name" value="N4/N6-MTase_EcoPI_Mod-like"/>
</dbReference>
<protein>
    <submittedName>
        <fullName evidence="7">Adenine-specific DNA-methyltransferase</fullName>
    </submittedName>
</protein>
<keyword evidence="3 7" id="KW-0808">Transferase</keyword>
<evidence type="ECO:0000256" key="5">
    <source>
        <dbReference type="SAM" id="MobiDB-lite"/>
    </source>
</evidence>
<gene>
    <name evidence="7" type="ORF">SAMN06296028_11571</name>
</gene>
<dbReference type="PROSITE" id="PS00092">
    <property type="entry name" value="N6_MTASE"/>
    <property type="match status" value="1"/>
</dbReference>
<proteinExistence type="inferred from homology"/>
<reference evidence="8" key="1">
    <citation type="submission" date="2017-04" db="EMBL/GenBank/DDBJ databases">
        <authorList>
            <person name="Varghese N."/>
            <person name="Submissions S."/>
        </authorList>
    </citation>
    <scope>NUCLEOTIDE SEQUENCE [LARGE SCALE GENOMIC DNA]</scope>
    <source>
        <strain evidence="8">NIO-1021</strain>
    </source>
</reference>
<dbReference type="PIRSF" id="PIRSF015855">
    <property type="entry name" value="TypeIII_Mtase_mKpnI"/>
    <property type="match status" value="1"/>
</dbReference>
<comment type="similarity">
    <text evidence="1">Belongs to the N(4)/N(6)-methyltransferase family.</text>
</comment>
<dbReference type="EMBL" id="FXAC01000015">
    <property type="protein sequence ID" value="SMF21805.1"/>
    <property type="molecule type" value="Genomic_DNA"/>
</dbReference>
<dbReference type="AlphaFoldDB" id="A0A1X7DUQ0"/>
<dbReference type="GO" id="GO:0008170">
    <property type="term" value="F:N-methyltransferase activity"/>
    <property type="evidence" value="ECO:0007669"/>
    <property type="project" value="InterPro"/>
</dbReference>
<evidence type="ECO:0000313" key="7">
    <source>
        <dbReference type="EMBL" id="SMF21805.1"/>
    </source>
</evidence>
<keyword evidence="4" id="KW-0949">S-adenosyl-L-methionine</keyword>
<evidence type="ECO:0000256" key="3">
    <source>
        <dbReference type="ARBA" id="ARBA00022679"/>
    </source>
</evidence>
<organism evidence="7 8">
    <name type="scientific">Kocuria marina subsp. indica</name>
    <dbReference type="NCBI Taxonomy" id="1049583"/>
    <lineage>
        <taxon>Bacteria</taxon>
        <taxon>Bacillati</taxon>
        <taxon>Actinomycetota</taxon>
        <taxon>Actinomycetes</taxon>
        <taxon>Micrococcales</taxon>
        <taxon>Micrococcaceae</taxon>
        <taxon>Kocuria</taxon>
    </lineage>
</organism>
<feature type="region of interest" description="Disordered" evidence="5">
    <location>
        <begin position="388"/>
        <end position="407"/>
    </location>
</feature>
<evidence type="ECO:0000256" key="4">
    <source>
        <dbReference type="ARBA" id="ARBA00022691"/>
    </source>
</evidence>
<feature type="domain" description="DNA methylase N-4/N-6" evidence="6">
    <location>
        <begin position="123"/>
        <end position="481"/>
    </location>
</feature>
<feature type="compositionally biased region" description="Acidic residues" evidence="5">
    <location>
        <begin position="397"/>
        <end position="407"/>
    </location>
</feature>
<accession>A0A1X7DUQ0</accession>
<evidence type="ECO:0000259" key="6">
    <source>
        <dbReference type="Pfam" id="PF01555"/>
    </source>
</evidence>
<evidence type="ECO:0000313" key="8">
    <source>
        <dbReference type="Proteomes" id="UP000192929"/>
    </source>
</evidence>
<dbReference type="PRINTS" id="PR00506">
    <property type="entry name" value="D21N6MTFRASE"/>
</dbReference>
<dbReference type="Pfam" id="PF01555">
    <property type="entry name" value="N6_N4_Mtase"/>
    <property type="match status" value="1"/>
</dbReference>
<keyword evidence="2 7" id="KW-0489">Methyltransferase</keyword>
<dbReference type="Proteomes" id="UP000192929">
    <property type="component" value="Unassembled WGS sequence"/>
</dbReference>
<dbReference type="Gene3D" id="3.40.50.150">
    <property type="entry name" value="Vaccinia Virus protein VP39"/>
    <property type="match status" value="1"/>
</dbReference>
<dbReference type="InterPro" id="IPR002052">
    <property type="entry name" value="DNA_methylase_N6_adenine_CS"/>
</dbReference>
<sequence>MEHVEKLELQSADVTRKNVEALATLFPHIVTEGRDDDGNLIHQVDFEALRQELSDFVVEGKEVYQIDWPGKLAAEFASNTPIAKTLRPNLDDSVDFEVTKNLFIEGDNLEALKLLQESYLGKVRLIYIDPPYNTGGDLVYRDDFSSSTQEFFWKSRQVNEAGEKLVSNTEANGRFHSDWLSMIYPRLRLAKRFLAQDGVILVSIDDAEQASLRRLMDEVFGEQNFIAQLVWEKGRKNDAKLFSNGHEYIMVYAKSKSTLRERKTTWREEKPGAREIWDEYLRLRELHGNDDTAIERDLSAWFSGLPRTDPSKKWARYKRVDANGPWRDDNISWPGGGGPRYDVIHPVTGQPCKVPERGWIWPDPETMKEKIRLGVVVFRDDHTEPPLRKSHLRPIAGEDDSDDVEQDAGDDVVLAVQVRGTYFYRQSQTSVKHLRALMGAQVFNNPKDHEVLSRLFEYVLGGRGGVVMDFFAGSGTTAEAVFDLCARTGLDCPVILVQLPELLEDNLKSATGSAKTTIQNAIKFLQNLEKPLNIAELTKIRIQKAGAQALEHRKPSDWNGDVGFRAFAVDTSNFTDITMTPDLADQEAMLDLVESVRSDRTGMDVLFEVLIAWGLDLSAPINVESVDGHEVFSVEDGALLACFDDHLDEALVRTLALRAAADATQKVVFKDTGFATDDAAINAYQVFEQLSPDTTLKVI</sequence>